<proteinExistence type="predicted"/>
<reference evidence="3" key="1">
    <citation type="submission" date="2017-09" db="EMBL/GenBank/DDBJ databases">
        <title>The Reconstruction of 2,631 Draft Metagenome-Assembled Genomes from the Global Oceans.</title>
        <authorList>
            <person name="Tully B.J."/>
            <person name="Graham E.D."/>
            <person name="Heidelberg J.F."/>
        </authorList>
    </citation>
    <scope>NUCLEOTIDE SEQUENCE [LARGE SCALE GENOMIC DNA]</scope>
</reference>
<keyword evidence="1" id="KW-0472">Membrane</keyword>
<name>A0A2D6YHA5_9DELT</name>
<accession>A0A2D6YHA5</accession>
<gene>
    <name evidence="2" type="ORF">CMN54_03750</name>
</gene>
<evidence type="ECO:0000256" key="1">
    <source>
        <dbReference type="SAM" id="Phobius"/>
    </source>
</evidence>
<keyword evidence="1" id="KW-0812">Transmembrane</keyword>
<organism evidence="2 3">
    <name type="scientific">SAR324 cluster bacterium</name>
    <dbReference type="NCBI Taxonomy" id="2024889"/>
    <lineage>
        <taxon>Bacteria</taxon>
        <taxon>Deltaproteobacteria</taxon>
        <taxon>SAR324 cluster</taxon>
    </lineage>
</organism>
<evidence type="ECO:0000313" key="3">
    <source>
        <dbReference type="Proteomes" id="UP000226525"/>
    </source>
</evidence>
<protein>
    <submittedName>
        <fullName evidence="2">Uncharacterized protein</fullName>
    </submittedName>
</protein>
<comment type="caution">
    <text evidence="2">The sequence shown here is derived from an EMBL/GenBank/DDBJ whole genome shotgun (WGS) entry which is preliminary data.</text>
</comment>
<evidence type="ECO:0000313" key="2">
    <source>
        <dbReference type="EMBL" id="MAH62559.1"/>
    </source>
</evidence>
<keyword evidence="1" id="KW-1133">Transmembrane helix</keyword>
<feature type="transmembrane region" description="Helical" evidence="1">
    <location>
        <begin position="6"/>
        <end position="26"/>
    </location>
</feature>
<feature type="transmembrane region" description="Helical" evidence="1">
    <location>
        <begin position="33"/>
        <end position="54"/>
    </location>
</feature>
<dbReference type="EMBL" id="NZEX01000036">
    <property type="protein sequence ID" value="MAH62559.1"/>
    <property type="molecule type" value="Genomic_DNA"/>
</dbReference>
<dbReference type="Proteomes" id="UP000226525">
    <property type="component" value="Unassembled WGS sequence"/>
</dbReference>
<dbReference type="AlphaFoldDB" id="A0A2D6YHA5"/>
<sequence length="99" mass="10898">MPDIAWGSYTMLSTGSLIGLFAAYRILLQGFSLLFWVLLLTGGAITFGLGAQSLGEDNFLNEYLPIAALENLEGKNFTEQLQNLPQEARSQIRALCEQL</sequence>